<reference evidence="1 2" key="1">
    <citation type="journal article" date="2019" name="Sci. Rep.">
        <title>Orb-weaving spider Araneus ventricosus genome elucidates the spidroin gene catalogue.</title>
        <authorList>
            <person name="Kono N."/>
            <person name="Nakamura H."/>
            <person name="Ohtoshi R."/>
            <person name="Moran D.A.P."/>
            <person name="Shinohara A."/>
            <person name="Yoshida Y."/>
            <person name="Fujiwara M."/>
            <person name="Mori M."/>
            <person name="Tomita M."/>
            <person name="Arakawa K."/>
        </authorList>
    </citation>
    <scope>NUCLEOTIDE SEQUENCE [LARGE SCALE GENOMIC DNA]</scope>
</reference>
<proteinExistence type="predicted"/>
<dbReference type="EMBL" id="BGPR01000946">
    <property type="protein sequence ID" value="GBM40867.1"/>
    <property type="molecule type" value="Genomic_DNA"/>
</dbReference>
<name>A0A4Y2FIM7_ARAVE</name>
<comment type="caution">
    <text evidence="1">The sequence shown here is derived from an EMBL/GenBank/DDBJ whole genome shotgun (WGS) entry which is preliminary data.</text>
</comment>
<evidence type="ECO:0000313" key="1">
    <source>
        <dbReference type="EMBL" id="GBM40867.1"/>
    </source>
</evidence>
<sequence>MRRQVDELYSFMQDAKKIQIFCARTIDLRIYTSAFVSSGRAATQWTVSAISLQLNMSLLDWKYRSTANVSAISPQGSMNLSDWFRFFLSQLDAACTSTLTISYTVMQMYL</sequence>
<dbReference type="Proteomes" id="UP000499080">
    <property type="component" value="Unassembled WGS sequence"/>
</dbReference>
<dbReference type="AlphaFoldDB" id="A0A4Y2FIM7"/>
<gene>
    <name evidence="1" type="ORF">AVEN_14792_1</name>
</gene>
<protein>
    <submittedName>
        <fullName evidence="1">Uncharacterized protein</fullName>
    </submittedName>
</protein>
<organism evidence="1 2">
    <name type="scientific">Araneus ventricosus</name>
    <name type="common">Orbweaver spider</name>
    <name type="synonym">Epeira ventricosa</name>
    <dbReference type="NCBI Taxonomy" id="182803"/>
    <lineage>
        <taxon>Eukaryota</taxon>
        <taxon>Metazoa</taxon>
        <taxon>Ecdysozoa</taxon>
        <taxon>Arthropoda</taxon>
        <taxon>Chelicerata</taxon>
        <taxon>Arachnida</taxon>
        <taxon>Araneae</taxon>
        <taxon>Araneomorphae</taxon>
        <taxon>Entelegynae</taxon>
        <taxon>Araneoidea</taxon>
        <taxon>Araneidae</taxon>
        <taxon>Araneus</taxon>
    </lineage>
</organism>
<evidence type="ECO:0000313" key="2">
    <source>
        <dbReference type="Proteomes" id="UP000499080"/>
    </source>
</evidence>
<accession>A0A4Y2FIM7</accession>
<keyword evidence="2" id="KW-1185">Reference proteome</keyword>